<keyword evidence="7" id="KW-0547">Nucleotide-binding</keyword>
<evidence type="ECO:0000259" key="10">
    <source>
        <dbReference type="Pfam" id="PF02875"/>
    </source>
</evidence>
<comment type="caution">
    <text evidence="12">The sequence shown here is derived from an EMBL/GenBank/DDBJ whole genome shotgun (WGS) entry which is preliminary data.</text>
</comment>
<dbReference type="UniPathway" id="UPA00219"/>
<dbReference type="NCBIfam" id="NF001124">
    <property type="entry name" value="PRK00139.1-2"/>
    <property type="match status" value="1"/>
</dbReference>
<dbReference type="HAMAP" id="MF_00208">
    <property type="entry name" value="MurE"/>
    <property type="match status" value="1"/>
</dbReference>
<dbReference type="NCBIfam" id="NF001126">
    <property type="entry name" value="PRK00139.1-4"/>
    <property type="match status" value="1"/>
</dbReference>
<comment type="similarity">
    <text evidence="1 7">Belongs to the MurCDEF family. MurE subfamily.</text>
</comment>
<keyword evidence="2 7" id="KW-0132">Cell division</keyword>
<evidence type="ECO:0000256" key="1">
    <source>
        <dbReference type="ARBA" id="ARBA00005898"/>
    </source>
</evidence>
<dbReference type="InterPro" id="IPR005761">
    <property type="entry name" value="UDP-N-AcMur-Glu-dNH2Pim_ligase"/>
</dbReference>
<dbReference type="NCBIfam" id="TIGR01085">
    <property type="entry name" value="murE"/>
    <property type="match status" value="1"/>
</dbReference>
<evidence type="ECO:0000256" key="3">
    <source>
        <dbReference type="ARBA" id="ARBA00022960"/>
    </source>
</evidence>
<dbReference type="InterPro" id="IPR013221">
    <property type="entry name" value="Mur_ligase_cen"/>
</dbReference>
<evidence type="ECO:0000256" key="5">
    <source>
        <dbReference type="ARBA" id="ARBA00023306"/>
    </source>
</evidence>
<dbReference type="SUPFAM" id="SSF53244">
    <property type="entry name" value="MurD-like peptide ligases, peptide-binding domain"/>
    <property type="match status" value="1"/>
</dbReference>
<dbReference type="GO" id="GO:0008765">
    <property type="term" value="F:UDP-N-acetylmuramoylalanyl-D-glutamate-2,6-diaminopimelate ligase activity"/>
    <property type="evidence" value="ECO:0007669"/>
    <property type="project" value="UniProtKB-UniRule"/>
</dbReference>
<feature type="binding site" evidence="7">
    <location>
        <begin position="152"/>
        <end position="153"/>
    </location>
    <ligand>
        <name>UDP-N-acetyl-alpha-D-muramoyl-L-alanyl-D-glutamate</name>
        <dbReference type="ChEBI" id="CHEBI:83900"/>
    </ligand>
</feature>
<evidence type="ECO:0000313" key="12">
    <source>
        <dbReference type="EMBL" id="HGC43419.1"/>
    </source>
</evidence>
<comment type="catalytic activity">
    <reaction evidence="7">
        <text>UDP-N-acetyl-alpha-D-muramoyl-L-alanyl-D-glutamate + meso-2,6-diaminopimelate + ATP = UDP-N-acetyl-alpha-D-muramoyl-L-alanyl-gamma-D-glutamyl-meso-2,6-diaminopimelate + ADP + phosphate + H(+)</text>
        <dbReference type="Rhea" id="RHEA:23676"/>
        <dbReference type="ChEBI" id="CHEBI:15378"/>
        <dbReference type="ChEBI" id="CHEBI:30616"/>
        <dbReference type="ChEBI" id="CHEBI:43474"/>
        <dbReference type="ChEBI" id="CHEBI:57791"/>
        <dbReference type="ChEBI" id="CHEBI:83900"/>
        <dbReference type="ChEBI" id="CHEBI:83905"/>
        <dbReference type="ChEBI" id="CHEBI:456216"/>
        <dbReference type="EC" id="6.3.2.13"/>
    </reaction>
</comment>
<dbReference type="GO" id="GO:0071555">
    <property type="term" value="P:cell wall organization"/>
    <property type="evidence" value="ECO:0007669"/>
    <property type="project" value="UniProtKB-KW"/>
</dbReference>
<dbReference type="GO" id="GO:0005737">
    <property type="term" value="C:cytoplasm"/>
    <property type="evidence" value="ECO:0007669"/>
    <property type="project" value="UniProtKB-SubCell"/>
</dbReference>
<evidence type="ECO:0000256" key="6">
    <source>
        <dbReference type="ARBA" id="ARBA00023316"/>
    </source>
</evidence>
<dbReference type="Pfam" id="PF02875">
    <property type="entry name" value="Mur_ligase_C"/>
    <property type="match status" value="1"/>
</dbReference>
<keyword evidence="3 7" id="KW-0133">Cell shape</keyword>
<proteinExistence type="inferred from homology"/>
<feature type="binding site" evidence="7">
    <location>
        <position position="458"/>
    </location>
    <ligand>
        <name>meso-2,6-diaminopimelate</name>
        <dbReference type="ChEBI" id="CHEBI:57791"/>
    </ligand>
</feature>
<dbReference type="EC" id="6.3.2.13" evidence="7"/>
<keyword evidence="5 7" id="KW-0131">Cell cycle</keyword>
<feature type="binding site" evidence="7">
    <location>
        <position position="29"/>
    </location>
    <ligand>
        <name>UDP-N-acetyl-alpha-D-muramoyl-L-alanyl-D-glutamate</name>
        <dbReference type="ChEBI" id="CHEBI:83900"/>
    </ligand>
</feature>
<dbReference type="InterPro" id="IPR036615">
    <property type="entry name" value="Mur_ligase_C_dom_sf"/>
</dbReference>
<evidence type="ECO:0000256" key="4">
    <source>
        <dbReference type="ARBA" id="ARBA00022984"/>
    </source>
</evidence>
<keyword evidence="7" id="KW-0460">Magnesium</keyword>
<dbReference type="Gene3D" id="3.40.1390.10">
    <property type="entry name" value="MurE/MurF, N-terminal domain"/>
    <property type="match status" value="1"/>
</dbReference>
<comment type="cofactor">
    <cofactor evidence="7">
        <name>Mg(2+)</name>
        <dbReference type="ChEBI" id="CHEBI:18420"/>
    </cofactor>
</comment>
<feature type="short sequence motif" description="Meso-diaminopimelate recognition motif" evidence="7">
    <location>
        <begin position="406"/>
        <end position="409"/>
    </location>
</feature>
<dbReference type="Gene3D" id="3.40.1190.10">
    <property type="entry name" value="Mur-like, catalytic domain"/>
    <property type="match status" value="1"/>
</dbReference>
<feature type="binding site" evidence="7">
    <location>
        <position position="179"/>
    </location>
    <ligand>
        <name>UDP-N-acetyl-alpha-D-muramoyl-L-alanyl-D-glutamate</name>
        <dbReference type="ChEBI" id="CHEBI:83900"/>
    </ligand>
</feature>
<comment type="PTM">
    <text evidence="7">Carboxylation is probably crucial for Mg(2+) binding and, consequently, for the gamma-phosphate positioning of ATP.</text>
</comment>
<comment type="function">
    <text evidence="7">Catalyzes the addition of meso-diaminopimelic acid to the nucleotide precursor UDP-N-acetylmuramoyl-L-alanyl-D-glutamate (UMAG) in the biosynthesis of bacterial cell-wall peptidoglycan.</text>
</comment>
<comment type="subcellular location">
    <subcellularLocation>
        <location evidence="7 8">Cytoplasm</location>
    </subcellularLocation>
</comment>
<evidence type="ECO:0000256" key="7">
    <source>
        <dbReference type="HAMAP-Rule" id="MF_00208"/>
    </source>
</evidence>
<dbReference type="SUPFAM" id="SSF53623">
    <property type="entry name" value="MurD-like peptide ligases, catalytic domain"/>
    <property type="match status" value="1"/>
</dbReference>
<evidence type="ECO:0000256" key="8">
    <source>
        <dbReference type="RuleBase" id="RU004135"/>
    </source>
</evidence>
<keyword evidence="4 7" id="KW-0573">Peptidoglycan synthesis</keyword>
<dbReference type="EMBL" id="DTQM01000183">
    <property type="protein sequence ID" value="HGC43419.1"/>
    <property type="molecule type" value="Genomic_DNA"/>
</dbReference>
<dbReference type="PANTHER" id="PTHR23135">
    <property type="entry name" value="MUR LIGASE FAMILY MEMBER"/>
    <property type="match status" value="1"/>
</dbReference>
<dbReference type="InterPro" id="IPR035911">
    <property type="entry name" value="MurE/MurF_N"/>
</dbReference>
<feature type="domain" description="Mur ligase N-terminal catalytic" evidence="9">
    <location>
        <begin position="22"/>
        <end position="95"/>
    </location>
</feature>
<protein>
    <recommendedName>
        <fullName evidence="7">UDP-N-acetylmuramoyl-L-alanyl-D-glutamate--2,6-diaminopimelate ligase</fullName>
        <ecNumber evidence="7">6.3.2.13</ecNumber>
    </recommendedName>
    <alternativeName>
        <fullName evidence="7">Meso-A2pm-adding enzyme</fullName>
    </alternativeName>
    <alternativeName>
        <fullName evidence="7">Meso-diaminopimelate-adding enzyme</fullName>
    </alternativeName>
    <alternativeName>
        <fullName evidence="7">UDP-MurNAc-L-Ala-D-Glu:meso-diaminopimelate ligase</fullName>
    </alternativeName>
    <alternativeName>
        <fullName evidence="7">UDP-MurNAc-tripeptide synthetase</fullName>
    </alternativeName>
    <alternativeName>
        <fullName evidence="7">UDP-N-acetylmuramyl-tripeptide synthetase</fullName>
    </alternativeName>
</protein>
<dbReference type="Gene3D" id="3.90.190.20">
    <property type="entry name" value="Mur ligase, C-terminal domain"/>
    <property type="match status" value="1"/>
</dbReference>
<feature type="domain" description="Mur ligase central" evidence="11">
    <location>
        <begin position="108"/>
        <end position="313"/>
    </location>
</feature>
<keyword evidence="7 12" id="KW-0436">Ligase</keyword>
<accession>A0A8J4HAS9</accession>
<dbReference type="GO" id="GO:0051301">
    <property type="term" value="P:cell division"/>
    <property type="evidence" value="ECO:0007669"/>
    <property type="project" value="UniProtKB-KW"/>
</dbReference>
<gene>
    <name evidence="7" type="primary">murE</name>
    <name evidence="12" type="ORF">ENY07_09415</name>
</gene>
<dbReference type="Pfam" id="PF08245">
    <property type="entry name" value="Mur_ligase_M"/>
    <property type="match status" value="1"/>
</dbReference>
<comment type="pathway">
    <text evidence="7 8">Cell wall biogenesis; peptidoglycan biosynthesis.</text>
</comment>
<comment type="caution">
    <text evidence="7">Lacks conserved residue(s) required for the propagation of feature annotation.</text>
</comment>
<feature type="binding site" evidence="7">
    <location>
        <position position="187"/>
    </location>
    <ligand>
        <name>UDP-N-acetyl-alpha-D-muramoyl-L-alanyl-D-glutamate</name>
        <dbReference type="ChEBI" id="CHEBI:83900"/>
    </ligand>
</feature>
<feature type="binding site" evidence="7">
    <location>
        <position position="454"/>
    </location>
    <ligand>
        <name>meso-2,6-diaminopimelate</name>
        <dbReference type="ChEBI" id="CHEBI:57791"/>
    </ligand>
</feature>
<keyword evidence="7" id="KW-0963">Cytoplasm</keyword>
<dbReference type="GO" id="GO:0009252">
    <property type="term" value="P:peptidoglycan biosynthetic process"/>
    <property type="evidence" value="ECO:0007669"/>
    <property type="project" value="UniProtKB-UniRule"/>
</dbReference>
<dbReference type="GO" id="GO:0005524">
    <property type="term" value="F:ATP binding"/>
    <property type="evidence" value="ECO:0007669"/>
    <property type="project" value="UniProtKB-UniRule"/>
</dbReference>
<feature type="binding site" evidence="7">
    <location>
        <position position="185"/>
    </location>
    <ligand>
        <name>UDP-N-acetyl-alpha-D-muramoyl-L-alanyl-D-glutamate</name>
        <dbReference type="ChEBI" id="CHEBI:83900"/>
    </ligand>
</feature>
<organism evidence="12">
    <name type="scientific">Acidicaldus sp</name>
    <dbReference type="NCBI Taxonomy" id="1872105"/>
    <lineage>
        <taxon>Bacteria</taxon>
        <taxon>Pseudomonadati</taxon>
        <taxon>Pseudomonadota</taxon>
        <taxon>Alphaproteobacteria</taxon>
        <taxon>Acetobacterales</taxon>
        <taxon>Acetobacteraceae</taxon>
        <taxon>Acidicaldus</taxon>
    </lineage>
</organism>
<feature type="binding site" evidence="7">
    <location>
        <begin position="406"/>
        <end position="409"/>
    </location>
    <ligand>
        <name>meso-2,6-diaminopimelate</name>
        <dbReference type="ChEBI" id="CHEBI:57791"/>
    </ligand>
</feature>
<dbReference type="GO" id="GO:0008360">
    <property type="term" value="P:regulation of cell shape"/>
    <property type="evidence" value="ECO:0007669"/>
    <property type="project" value="UniProtKB-KW"/>
</dbReference>
<name>A0A8J4HAS9_9PROT</name>
<feature type="domain" description="Mur ligase C-terminal" evidence="10">
    <location>
        <begin position="333"/>
        <end position="456"/>
    </location>
</feature>
<dbReference type="GO" id="GO:0000287">
    <property type="term" value="F:magnesium ion binding"/>
    <property type="evidence" value="ECO:0007669"/>
    <property type="project" value="UniProtKB-UniRule"/>
</dbReference>
<dbReference type="InterPro" id="IPR000713">
    <property type="entry name" value="Mur_ligase_N"/>
</dbReference>
<dbReference type="AlphaFoldDB" id="A0A8J4HAS9"/>
<evidence type="ECO:0000256" key="2">
    <source>
        <dbReference type="ARBA" id="ARBA00022618"/>
    </source>
</evidence>
<sequence>MQLADLIQDLALATAAPPALEVRAITADSRAVRPGVLFAALPGARQDGRRFIAEAVAKGAVAVLAHPDTPWPEGVARVPLLQSGNPRQTLARIAARLAGAQPKIIAAVTGTNGKTSTVEFLRQIWEFAGQRAASLGTLGLMARDMPPQPGLTTPDPVRLAETLAALARAGVDHLACEASSHGLDQYRLDGVRLAAGGFTNFTRDHLDYHPDMAAYRAAKLRLFAELLPAGAPAAFSRALDGETTAALGEIAARRRLRLIAVGEGEADFAIERVQALPEGQEIVLRVGGARHVIALPLVGRFQADNALLAAALAQALGVENALAALPQLQGVRGRLERVATHQGAAIYVDYAHTPDALARLLDALRPHTPGRLHLVFGAGGDRDPGKRPLMGAIAAERADRVIITDDNPRGENPDAIRAAIRAACPGAHEIGARAAAIAAAIAALAPGDVLVVAGKGHEQGQIVGDTVLPFDDRAVIRTLLGAA</sequence>
<dbReference type="SUPFAM" id="SSF63418">
    <property type="entry name" value="MurE/MurF N-terminal domain"/>
    <property type="match status" value="1"/>
</dbReference>
<evidence type="ECO:0000259" key="9">
    <source>
        <dbReference type="Pfam" id="PF01225"/>
    </source>
</evidence>
<keyword evidence="7" id="KW-0067">ATP-binding</keyword>
<feature type="binding site" evidence="7">
    <location>
        <position position="382"/>
    </location>
    <ligand>
        <name>meso-2,6-diaminopimelate</name>
        <dbReference type="ChEBI" id="CHEBI:57791"/>
    </ligand>
</feature>
<evidence type="ECO:0000259" key="11">
    <source>
        <dbReference type="Pfam" id="PF08245"/>
    </source>
</evidence>
<dbReference type="InterPro" id="IPR004101">
    <property type="entry name" value="Mur_ligase_C"/>
</dbReference>
<feature type="modified residue" description="N6-carboxylysine" evidence="7">
    <location>
        <position position="219"/>
    </location>
</feature>
<dbReference type="Pfam" id="PF01225">
    <property type="entry name" value="Mur_ligase"/>
    <property type="match status" value="1"/>
</dbReference>
<dbReference type="InterPro" id="IPR036565">
    <property type="entry name" value="Mur-like_cat_sf"/>
</dbReference>
<keyword evidence="6 7" id="KW-0961">Cell wall biogenesis/degradation</keyword>
<reference evidence="12" key="1">
    <citation type="journal article" date="2020" name="mSystems">
        <title>Genome- and Community-Level Interaction Insights into Carbon Utilization and Element Cycling Functions of Hydrothermarchaeota in Hydrothermal Sediment.</title>
        <authorList>
            <person name="Zhou Z."/>
            <person name="Liu Y."/>
            <person name="Xu W."/>
            <person name="Pan J."/>
            <person name="Luo Z.H."/>
            <person name="Li M."/>
        </authorList>
    </citation>
    <scope>NUCLEOTIDE SEQUENCE</scope>
    <source>
        <strain evidence="12">SpSt-997</strain>
    </source>
</reference>
<dbReference type="PANTHER" id="PTHR23135:SF4">
    <property type="entry name" value="UDP-N-ACETYLMURAMOYL-L-ALANYL-D-GLUTAMATE--2,6-DIAMINOPIMELATE LIGASE MURE HOMOLOG, CHLOROPLASTIC"/>
    <property type="match status" value="1"/>
</dbReference>
<feature type="binding site" evidence="7">
    <location>
        <begin position="110"/>
        <end position="116"/>
    </location>
    <ligand>
        <name>ATP</name>
        <dbReference type="ChEBI" id="CHEBI:30616"/>
    </ligand>
</feature>